<evidence type="ECO:0000313" key="2">
    <source>
        <dbReference type="EMBL" id="GJT96318.1"/>
    </source>
</evidence>
<feature type="region of interest" description="Disordered" evidence="1">
    <location>
        <begin position="67"/>
        <end position="113"/>
    </location>
</feature>
<dbReference type="Proteomes" id="UP001151760">
    <property type="component" value="Unassembled WGS sequence"/>
</dbReference>
<reference evidence="2" key="1">
    <citation type="journal article" date="2022" name="Int. J. Mol. Sci.">
        <title>Draft Genome of Tanacetum Coccineum: Genomic Comparison of Closely Related Tanacetum-Family Plants.</title>
        <authorList>
            <person name="Yamashiro T."/>
            <person name="Shiraishi A."/>
            <person name="Nakayama K."/>
            <person name="Satake H."/>
        </authorList>
    </citation>
    <scope>NUCLEOTIDE SEQUENCE</scope>
</reference>
<evidence type="ECO:0000256" key="1">
    <source>
        <dbReference type="SAM" id="MobiDB-lite"/>
    </source>
</evidence>
<sequence length="113" mass="13333">MVNAMFLSPSLSYGMWGKAIISATYLLDKIPCKENKIVLMNYGRKEDYLIIVLMEIGKSSRIDDKVVQDQRKQDDYDLQDERQDQPTKEKVEPRRSKRERTEKSFGPDLFLLW</sequence>
<proteinExistence type="predicted"/>
<reference evidence="2" key="2">
    <citation type="submission" date="2022-01" db="EMBL/GenBank/DDBJ databases">
        <authorList>
            <person name="Yamashiro T."/>
            <person name="Shiraishi A."/>
            <person name="Satake H."/>
            <person name="Nakayama K."/>
        </authorList>
    </citation>
    <scope>NUCLEOTIDE SEQUENCE</scope>
</reference>
<name>A0ABQ5I873_9ASTR</name>
<feature type="compositionally biased region" description="Basic and acidic residues" evidence="1">
    <location>
        <begin position="67"/>
        <end position="105"/>
    </location>
</feature>
<evidence type="ECO:0000313" key="3">
    <source>
        <dbReference type="Proteomes" id="UP001151760"/>
    </source>
</evidence>
<accession>A0ABQ5I873</accession>
<protein>
    <submittedName>
        <fullName evidence="2">Uncharacterized protein</fullName>
    </submittedName>
</protein>
<comment type="caution">
    <text evidence="2">The sequence shown here is derived from an EMBL/GenBank/DDBJ whole genome shotgun (WGS) entry which is preliminary data.</text>
</comment>
<keyword evidence="3" id="KW-1185">Reference proteome</keyword>
<dbReference type="EMBL" id="BQNB010020470">
    <property type="protein sequence ID" value="GJT96318.1"/>
    <property type="molecule type" value="Genomic_DNA"/>
</dbReference>
<organism evidence="2 3">
    <name type="scientific">Tanacetum coccineum</name>
    <dbReference type="NCBI Taxonomy" id="301880"/>
    <lineage>
        <taxon>Eukaryota</taxon>
        <taxon>Viridiplantae</taxon>
        <taxon>Streptophyta</taxon>
        <taxon>Embryophyta</taxon>
        <taxon>Tracheophyta</taxon>
        <taxon>Spermatophyta</taxon>
        <taxon>Magnoliopsida</taxon>
        <taxon>eudicotyledons</taxon>
        <taxon>Gunneridae</taxon>
        <taxon>Pentapetalae</taxon>
        <taxon>asterids</taxon>
        <taxon>campanulids</taxon>
        <taxon>Asterales</taxon>
        <taxon>Asteraceae</taxon>
        <taxon>Asteroideae</taxon>
        <taxon>Anthemideae</taxon>
        <taxon>Anthemidinae</taxon>
        <taxon>Tanacetum</taxon>
    </lineage>
</organism>
<gene>
    <name evidence="2" type="ORF">Tco_1091836</name>
</gene>